<feature type="compositionally biased region" description="Low complexity" evidence="1">
    <location>
        <begin position="45"/>
        <end position="65"/>
    </location>
</feature>
<reference evidence="2" key="1">
    <citation type="submission" date="2020-11" db="EMBL/GenBank/DDBJ databases">
        <title>Chlorella ohadii genome sequencing and assembly.</title>
        <authorList>
            <person name="Murik O."/>
            <person name="Treves H."/>
            <person name="Kedem I."/>
            <person name="Shotland Y."/>
            <person name="Kaplan A."/>
        </authorList>
    </citation>
    <scope>NUCLEOTIDE SEQUENCE</scope>
    <source>
        <strain evidence="2">1</strain>
    </source>
</reference>
<feature type="region of interest" description="Disordered" evidence="1">
    <location>
        <begin position="45"/>
        <end position="143"/>
    </location>
</feature>
<keyword evidence="3" id="KW-1185">Reference proteome</keyword>
<evidence type="ECO:0000313" key="2">
    <source>
        <dbReference type="EMBL" id="KAI7839305.1"/>
    </source>
</evidence>
<evidence type="ECO:0000313" key="3">
    <source>
        <dbReference type="Proteomes" id="UP001205105"/>
    </source>
</evidence>
<dbReference type="EMBL" id="JADXDR010000104">
    <property type="protein sequence ID" value="KAI7839305.1"/>
    <property type="molecule type" value="Genomic_DNA"/>
</dbReference>
<dbReference type="AlphaFoldDB" id="A0AAD5DJW8"/>
<protein>
    <submittedName>
        <fullName evidence="2">Uncharacterized protein</fullName>
    </submittedName>
</protein>
<feature type="compositionally biased region" description="Low complexity" evidence="1">
    <location>
        <begin position="92"/>
        <end position="116"/>
    </location>
</feature>
<feature type="region of interest" description="Disordered" evidence="1">
    <location>
        <begin position="174"/>
        <end position="203"/>
    </location>
</feature>
<sequence length="622" mass="65668">MKLLSADQLASQLDDKPTELHRRSWAHLTDRAKRWVAKQLQRTVPSLESQLQLAEQAQEGPAQPGRPSAQGTTERRAVKRAASDSSSGGNTAASAPQPSASEPQAASASSNLAAQADGSSGSMGAMPAPQPAAQPPARPRNPKDVNQVKAFLEEHHRWQQAALAAVEMAAVEMDAETAAPAPQPAPSGSGSDGGSGTGGGRTTAVDSALAAALASGSGNGGSSSGITAGARILGAELAAAEASAKRHKPGQRYEVMRGDASNLTIAQSPAQLSTVCWIQQRWEEGMEATSGLADAERMAELDRRLGQLPLGPGGRVAGTPEVWVAWASRAIAARCGKRLYLQQPENQPKGAEFLVVAECDKEDVDVHDVLLRTNEWRKRIPFLKALVTVGVKSGSRLIDPTCGSIRMPYNCLFEQGAPAFATDHYAQHSRMKGLDSPAGHLSLAKWLRAYGEVSMRLNPGLELPSESARLNMVLAALGLPQVADFPMQPESAPGCACCGSLVFNGPPSLPQTALRTLVVGSNQADFCWRDYKRIADMTRVNGLSYEDALQQAEELKDVAVLPCGMGGIRGSLPKGAKCTLCGPKVKAAQRLRSMNCPEVFVCASCQARIGVWVKGGLLVKFQ</sequence>
<organism evidence="2 3">
    <name type="scientific">Chlorella ohadii</name>
    <dbReference type="NCBI Taxonomy" id="2649997"/>
    <lineage>
        <taxon>Eukaryota</taxon>
        <taxon>Viridiplantae</taxon>
        <taxon>Chlorophyta</taxon>
        <taxon>core chlorophytes</taxon>
        <taxon>Trebouxiophyceae</taxon>
        <taxon>Chlorellales</taxon>
        <taxon>Chlorellaceae</taxon>
        <taxon>Chlorella clade</taxon>
        <taxon>Chlorella</taxon>
    </lineage>
</organism>
<accession>A0AAD5DJW8</accession>
<feature type="compositionally biased region" description="Pro residues" evidence="1">
    <location>
        <begin position="128"/>
        <end position="139"/>
    </location>
</feature>
<gene>
    <name evidence="2" type="ORF">COHA_007003</name>
</gene>
<name>A0AAD5DJW8_9CHLO</name>
<comment type="caution">
    <text evidence="2">The sequence shown here is derived from an EMBL/GenBank/DDBJ whole genome shotgun (WGS) entry which is preliminary data.</text>
</comment>
<proteinExistence type="predicted"/>
<evidence type="ECO:0000256" key="1">
    <source>
        <dbReference type="SAM" id="MobiDB-lite"/>
    </source>
</evidence>
<dbReference type="Proteomes" id="UP001205105">
    <property type="component" value="Unassembled WGS sequence"/>
</dbReference>
<feature type="compositionally biased region" description="Gly residues" evidence="1">
    <location>
        <begin position="190"/>
        <end position="201"/>
    </location>
</feature>